<sequence>WGQNDIHYQNRLRAAQYRRMAERAGFAIVVEHSEIDPRSKDVLAALPVDAEFAGFSPDELCTVTYDLVARAT</sequence>
<reference evidence="1" key="1">
    <citation type="journal article" date="2014" name="Front. Microbiol.">
        <title>High frequency of phylogenetically diverse reductive dehalogenase-homologous genes in deep subseafloor sedimentary metagenomes.</title>
        <authorList>
            <person name="Kawai M."/>
            <person name="Futagami T."/>
            <person name="Toyoda A."/>
            <person name="Takaki Y."/>
            <person name="Nishi S."/>
            <person name="Hori S."/>
            <person name="Arai W."/>
            <person name="Tsubouchi T."/>
            <person name="Morono Y."/>
            <person name="Uchiyama I."/>
            <person name="Ito T."/>
            <person name="Fujiyama A."/>
            <person name="Inagaki F."/>
            <person name="Takami H."/>
        </authorList>
    </citation>
    <scope>NUCLEOTIDE SEQUENCE</scope>
    <source>
        <strain evidence="1">Expedition CK06-06</strain>
    </source>
</reference>
<gene>
    <name evidence="1" type="ORF">S01H1_85358</name>
</gene>
<organism evidence="1">
    <name type="scientific">marine sediment metagenome</name>
    <dbReference type="NCBI Taxonomy" id="412755"/>
    <lineage>
        <taxon>unclassified sequences</taxon>
        <taxon>metagenomes</taxon>
        <taxon>ecological metagenomes</taxon>
    </lineage>
</organism>
<protein>
    <submittedName>
        <fullName evidence="1">Uncharacterized protein</fullName>
    </submittedName>
</protein>
<dbReference type="AlphaFoldDB" id="X0YM90"/>
<evidence type="ECO:0000313" key="1">
    <source>
        <dbReference type="EMBL" id="GAG49613.1"/>
    </source>
</evidence>
<feature type="non-terminal residue" evidence="1">
    <location>
        <position position="1"/>
    </location>
</feature>
<accession>X0YM90</accession>
<proteinExistence type="predicted"/>
<comment type="caution">
    <text evidence="1">The sequence shown here is derived from an EMBL/GenBank/DDBJ whole genome shotgun (WGS) entry which is preliminary data.</text>
</comment>
<dbReference type="EMBL" id="BARS01058589">
    <property type="protein sequence ID" value="GAG49613.1"/>
    <property type="molecule type" value="Genomic_DNA"/>
</dbReference>
<name>X0YM90_9ZZZZ</name>